<protein>
    <recommendedName>
        <fullName evidence="3">Rhodanese domain-containing protein</fullName>
    </recommendedName>
</protein>
<feature type="signal peptide" evidence="2">
    <location>
        <begin position="1"/>
        <end position="23"/>
    </location>
</feature>
<dbReference type="GeneID" id="25376565"/>
<keyword evidence="2" id="KW-0732">Signal</keyword>
<name>U6K682_9EIME</name>
<dbReference type="SUPFAM" id="SSF53335">
    <property type="entry name" value="S-adenosyl-L-methionine-dependent methyltransferases"/>
    <property type="match status" value="1"/>
</dbReference>
<accession>U6K682</accession>
<feature type="region of interest" description="Disordered" evidence="1">
    <location>
        <begin position="38"/>
        <end position="77"/>
    </location>
</feature>
<dbReference type="Pfam" id="PF17773">
    <property type="entry name" value="UPF0176_N"/>
    <property type="match status" value="1"/>
</dbReference>
<evidence type="ECO:0000256" key="1">
    <source>
        <dbReference type="SAM" id="MobiDB-lite"/>
    </source>
</evidence>
<dbReference type="InterPro" id="IPR036873">
    <property type="entry name" value="Rhodanese-like_dom_sf"/>
</dbReference>
<dbReference type="Gene3D" id="3.40.50.150">
    <property type="entry name" value="Vaccinia Virus protein VP39"/>
    <property type="match status" value="1"/>
</dbReference>
<dbReference type="InterPro" id="IPR029063">
    <property type="entry name" value="SAM-dependent_MTases_sf"/>
</dbReference>
<evidence type="ECO:0000313" key="4">
    <source>
        <dbReference type="EMBL" id="CDJ33459.1"/>
    </source>
</evidence>
<dbReference type="Gene3D" id="3.30.70.100">
    <property type="match status" value="1"/>
</dbReference>
<organism evidence="4 5">
    <name type="scientific">Eimeria mitis</name>
    <dbReference type="NCBI Taxonomy" id="44415"/>
    <lineage>
        <taxon>Eukaryota</taxon>
        <taxon>Sar</taxon>
        <taxon>Alveolata</taxon>
        <taxon>Apicomplexa</taxon>
        <taxon>Conoidasida</taxon>
        <taxon>Coccidia</taxon>
        <taxon>Eucoccidiorida</taxon>
        <taxon>Eimeriorina</taxon>
        <taxon>Eimeriidae</taxon>
        <taxon>Eimeria</taxon>
    </lineage>
</organism>
<evidence type="ECO:0000259" key="3">
    <source>
        <dbReference type="PROSITE" id="PS50206"/>
    </source>
</evidence>
<dbReference type="PANTHER" id="PTHR43846:SF1">
    <property type="entry name" value="TRNA URIDINE(34) HYDROXYLASE"/>
    <property type="match status" value="1"/>
</dbReference>
<reference evidence="4" key="1">
    <citation type="submission" date="2013-10" db="EMBL/GenBank/DDBJ databases">
        <title>Genomic analysis of the causative agents of coccidiosis in chickens.</title>
        <authorList>
            <person name="Reid A.J."/>
            <person name="Blake D."/>
            <person name="Billington K."/>
            <person name="Browne H."/>
            <person name="Dunn M."/>
            <person name="Hung S."/>
            <person name="Kawahara F."/>
            <person name="Miranda-Saavedra D."/>
            <person name="Mourier T."/>
            <person name="Nagra H."/>
            <person name="Otto T.D."/>
            <person name="Rawlings N."/>
            <person name="Sanchez A."/>
            <person name="Sanders M."/>
            <person name="Subramaniam C."/>
            <person name="Tay Y."/>
            <person name="Dear P."/>
            <person name="Doerig C."/>
            <person name="Gruber A."/>
            <person name="Parkinson J."/>
            <person name="Shirley M."/>
            <person name="Wan K.L."/>
            <person name="Berriman M."/>
            <person name="Tomley F."/>
            <person name="Pain A."/>
        </authorList>
    </citation>
    <scope>NUCLEOTIDE SEQUENCE [LARGE SCALE GENOMIC DNA]</scope>
    <source>
        <strain evidence="4">Houghton</strain>
    </source>
</reference>
<keyword evidence="5" id="KW-1185">Reference proteome</keyword>
<feature type="chain" id="PRO_5004671223" description="Rhodanese domain-containing protein" evidence="2">
    <location>
        <begin position="24"/>
        <end position="1033"/>
    </location>
</feature>
<evidence type="ECO:0000256" key="2">
    <source>
        <dbReference type="SAM" id="SignalP"/>
    </source>
</evidence>
<dbReference type="EMBL" id="HG685250">
    <property type="protein sequence ID" value="CDJ33459.1"/>
    <property type="molecule type" value="Genomic_DNA"/>
</dbReference>
<dbReference type="RefSeq" id="XP_013356023.1">
    <property type="nucleotide sequence ID" value="XM_013500569.1"/>
</dbReference>
<feature type="compositionally biased region" description="Polar residues" evidence="1">
    <location>
        <begin position="229"/>
        <end position="242"/>
    </location>
</feature>
<proteinExistence type="predicted"/>
<gene>
    <name evidence="4" type="ORF">EMH_0016180</name>
</gene>
<dbReference type="Pfam" id="PF00581">
    <property type="entry name" value="Rhodanese"/>
    <property type="match status" value="1"/>
</dbReference>
<dbReference type="PROSITE" id="PS50206">
    <property type="entry name" value="RHODANESE_3"/>
    <property type="match status" value="1"/>
</dbReference>
<dbReference type="InterPro" id="IPR001763">
    <property type="entry name" value="Rhodanese-like_dom"/>
</dbReference>
<dbReference type="OrthoDB" id="345986at2759"/>
<dbReference type="AlphaFoldDB" id="U6K682"/>
<sequence length="1033" mass="111655">MPRPPLGLLLLVLLLLYDEPTRAWGYIRHSRASLLIPRTNAHERPNRQLRANSSSSSRCSDTSSSNSTSGGPSDSECPRCVWLRTSEDASPVVVGGEWGLGEYAFKNEYVHQRLSSKLGGGAAAAASAVDPRTAAAQTVVDIVPVEVGIAPETRRALGLLRGSHKRHIFLPLWLLGPFQDLTGGDALPEAATQAGGFWEGQGAVCKVLKLGEDFCGGVPLQLVAQVSAPETKSRTTLQSESPMPSHGAKQVASHDGLQSEEGPIPELLPLASEEEALRVLREHYGPLLAQYRRLPHCSTCIPPSSMASGSTKRENGFKGSTALRILRLPRGPRLSLQLQLEPSLPSVPFSTGDASLHDFPIPPPLGAAETHNLTERSTSAVPPPYQLVSLYKFFSVRSPKALAELLRALWGPKGVLGRAYVAKEGLNAQLAVPSVAMSDILGELQQIPGLEDGVQVTPDCLVAFEEYWRSPPFDALHIRPRHQVLRDGFAAPLDWVDCGEEVDPSVWHRKLMDMLQQQHGQQQHARKIVLLDMRNANEYAVGHFKGARCINTPTFADSFAPGGPLEEALLQAGVQLPSRNATPHVSSGSGSGEDVEVMMYCTGGIRCVKAGAFLKQVLGFPRVTRLKGGILAYKNYILKLRGACCKDAGCTSFAPEEKTLSAGVFGSRKDEAGICDTARRRRYLLAYLVQEKMKQAYATPPSQMDRHRQLQMELITKQKKSRERIPPRACFWGATIDETSAQDLWNWAHQVATAASSPSALQEALLEEGRSTAKSLVGAAKGVPQFWSGHLHARILSAISRLKRPSSILEIGAFVGISKGPTSSSSRSPPYQLISVESLNQGGGGGCFAVAGLISSSPWSPLIRVVEADALQWLRSQRTAARSISSGQAASEGTRLGNVALQGGMLPDGGFDLIYLDAEKKKYAEYIACILDPDRPLLAPKGALLIDNTLWGRGHDGKRPSWEDEAAEDAPRTRRYSSIAESMKALREALRNDPRISHGWNADSSPLCVQVLLPVGDGLSIVTWATPASNVLP</sequence>
<feature type="compositionally biased region" description="Low complexity" evidence="1">
    <location>
        <begin position="52"/>
        <end position="75"/>
    </location>
</feature>
<dbReference type="VEuPathDB" id="ToxoDB:EMH_0016180"/>
<dbReference type="Gene3D" id="3.40.250.10">
    <property type="entry name" value="Rhodanese-like domain"/>
    <property type="match status" value="1"/>
</dbReference>
<feature type="region of interest" description="Disordered" evidence="1">
    <location>
        <begin position="229"/>
        <end position="263"/>
    </location>
</feature>
<feature type="domain" description="Rhodanese" evidence="3">
    <location>
        <begin position="524"/>
        <end position="642"/>
    </location>
</feature>
<evidence type="ECO:0000313" key="5">
    <source>
        <dbReference type="Proteomes" id="UP000030744"/>
    </source>
</evidence>
<dbReference type="InterPro" id="IPR040503">
    <property type="entry name" value="TRHO_N"/>
</dbReference>
<dbReference type="Proteomes" id="UP000030744">
    <property type="component" value="Unassembled WGS sequence"/>
</dbReference>
<dbReference type="SMART" id="SM00450">
    <property type="entry name" value="RHOD"/>
    <property type="match status" value="1"/>
</dbReference>
<reference evidence="4" key="2">
    <citation type="submission" date="2013-10" db="EMBL/GenBank/DDBJ databases">
        <authorList>
            <person name="Aslett M."/>
        </authorList>
    </citation>
    <scope>NUCLEOTIDE SEQUENCE [LARGE SCALE GENOMIC DNA]</scope>
    <source>
        <strain evidence="4">Houghton</strain>
    </source>
</reference>
<dbReference type="SUPFAM" id="SSF52821">
    <property type="entry name" value="Rhodanese/Cell cycle control phosphatase"/>
    <property type="match status" value="1"/>
</dbReference>
<dbReference type="PANTHER" id="PTHR43846">
    <property type="entry name" value="UPF0176 PROTEIN YCEA"/>
    <property type="match status" value="1"/>
</dbReference>